<sequence>MSSYTNPMDSTHLYYLYNADHPEGNGTAWFHATSTDLVSWRDEGVAINKYTNGLGDIQTGSVVVDTANTAGFGAGAVVALATQQDDGVQRQSLFHSADGGYTFRGHAGNPVMDHPGSKDWRDPKVMWDARRSQWVMALAEGHKIGFYTSANLTSWTYRSGFERDDLGLLECPELFEMSVDGDPRRTTWVLGTSANGSSRGRTTGYAYWTGSWDGTRFAPTDPEPSWLDSGPDFYAAMTWDDPHASDDERLATRYALGWMNNWAYAGELPLREWSGGQLSVTREITLAGRPDGPPQLRSRPVAALDRLEGTPREVTPSMTATPDDPAGIDLPAAAHRLRLTVAADQREPARQVHLQLADDVTFTVDLERRTASLVRRTLPGSDLPESYAQLLTDTVTVPSDGVRLDILIDRMSVEVFVGGGERTFSALSFGATGPSRVRIDAVGGTARLDDVTLTPMAAAPPQRR</sequence>
<dbReference type="GO" id="GO:0005737">
    <property type="term" value="C:cytoplasm"/>
    <property type="evidence" value="ECO:0007669"/>
    <property type="project" value="TreeGrafter"/>
</dbReference>
<accession>A0A2T0UQN3</accession>
<dbReference type="InterPro" id="IPR023296">
    <property type="entry name" value="Glyco_hydro_beta-prop_sf"/>
</dbReference>
<dbReference type="CDD" id="cd18622">
    <property type="entry name" value="GH32_Inu-like"/>
    <property type="match status" value="1"/>
</dbReference>
<keyword evidence="8" id="KW-1185">Reference proteome</keyword>
<dbReference type="InterPro" id="IPR001362">
    <property type="entry name" value="Glyco_hydro_32"/>
</dbReference>
<dbReference type="Gene3D" id="2.115.10.20">
    <property type="entry name" value="Glycosyl hydrolase domain, family 43"/>
    <property type="match status" value="1"/>
</dbReference>
<organism evidence="7 8">
    <name type="scientific">Knoellia remsis</name>
    <dbReference type="NCBI Taxonomy" id="407159"/>
    <lineage>
        <taxon>Bacteria</taxon>
        <taxon>Bacillati</taxon>
        <taxon>Actinomycetota</taxon>
        <taxon>Actinomycetes</taxon>
        <taxon>Micrococcales</taxon>
        <taxon>Intrasporangiaceae</taxon>
        <taxon>Knoellia</taxon>
    </lineage>
</organism>
<comment type="similarity">
    <text evidence="1 4">Belongs to the glycosyl hydrolase 32 family.</text>
</comment>
<name>A0A2T0UQN3_9MICO</name>
<keyword evidence="2 4" id="KW-0378">Hydrolase</keyword>
<dbReference type="PANTHER" id="PTHR42800:SF1">
    <property type="entry name" value="EXOINULINASE INUD (AFU_ORTHOLOGUE AFUA_5G00480)"/>
    <property type="match status" value="1"/>
</dbReference>
<evidence type="ECO:0000256" key="2">
    <source>
        <dbReference type="ARBA" id="ARBA00022801"/>
    </source>
</evidence>
<comment type="caution">
    <text evidence="7">The sequence shown here is derived from an EMBL/GenBank/DDBJ whole genome shotgun (WGS) entry which is preliminary data.</text>
</comment>
<dbReference type="InterPro" id="IPR013148">
    <property type="entry name" value="Glyco_hydro_32_N"/>
</dbReference>
<dbReference type="GO" id="GO:0005987">
    <property type="term" value="P:sucrose catabolic process"/>
    <property type="evidence" value="ECO:0007669"/>
    <property type="project" value="TreeGrafter"/>
</dbReference>
<proteinExistence type="inferred from homology"/>
<gene>
    <name evidence="7" type="ORF">BCF74_1072</name>
</gene>
<keyword evidence="3 4" id="KW-0326">Glycosidase</keyword>
<evidence type="ECO:0000256" key="1">
    <source>
        <dbReference type="ARBA" id="ARBA00009902"/>
    </source>
</evidence>
<evidence type="ECO:0000313" key="8">
    <source>
        <dbReference type="Proteomes" id="UP000237822"/>
    </source>
</evidence>
<dbReference type="SMART" id="SM00640">
    <property type="entry name" value="Glyco_32"/>
    <property type="match status" value="1"/>
</dbReference>
<evidence type="ECO:0000259" key="5">
    <source>
        <dbReference type="Pfam" id="PF00251"/>
    </source>
</evidence>
<dbReference type="AlphaFoldDB" id="A0A2T0UQN3"/>
<dbReference type="SUPFAM" id="SSF49899">
    <property type="entry name" value="Concanavalin A-like lectins/glucanases"/>
    <property type="match status" value="1"/>
</dbReference>
<feature type="domain" description="Glycosyl hydrolase family 32 C-terminal" evidence="6">
    <location>
        <begin position="344"/>
        <end position="453"/>
    </location>
</feature>
<dbReference type="GO" id="GO:0004575">
    <property type="term" value="F:sucrose alpha-glucosidase activity"/>
    <property type="evidence" value="ECO:0007669"/>
    <property type="project" value="TreeGrafter"/>
</dbReference>
<evidence type="ECO:0000256" key="3">
    <source>
        <dbReference type="ARBA" id="ARBA00023295"/>
    </source>
</evidence>
<dbReference type="Pfam" id="PF00251">
    <property type="entry name" value="Glyco_hydro_32N"/>
    <property type="match status" value="1"/>
</dbReference>
<dbReference type="Gene3D" id="2.60.120.560">
    <property type="entry name" value="Exo-inulinase, domain 1"/>
    <property type="match status" value="1"/>
</dbReference>
<dbReference type="InterPro" id="IPR013320">
    <property type="entry name" value="ConA-like_dom_sf"/>
</dbReference>
<feature type="domain" description="Glycosyl hydrolase family 32 N-terminal" evidence="5">
    <location>
        <begin position="12"/>
        <end position="287"/>
    </location>
</feature>
<dbReference type="InterPro" id="IPR013189">
    <property type="entry name" value="Glyco_hydro_32_C"/>
</dbReference>
<dbReference type="SUPFAM" id="SSF75005">
    <property type="entry name" value="Arabinanase/levansucrase/invertase"/>
    <property type="match status" value="1"/>
</dbReference>
<dbReference type="Proteomes" id="UP000237822">
    <property type="component" value="Unassembled WGS sequence"/>
</dbReference>
<evidence type="ECO:0000256" key="4">
    <source>
        <dbReference type="RuleBase" id="RU362110"/>
    </source>
</evidence>
<evidence type="ECO:0000259" key="6">
    <source>
        <dbReference type="Pfam" id="PF08244"/>
    </source>
</evidence>
<dbReference type="Pfam" id="PF08244">
    <property type="entry name" value="Glyco_hydro_32C"/>
    <property type="match status" value="1"/>
</dbReference>
<evidence type="ECO:0000313" key="7">
    <source>
        <dbReference type="EMBL" id="PRY60216.1"/>
    </source>
</evidence>
<protein>
    <submittedName>
        <fullName evidence="7">Levanbiose-producing levanase</fullName>
    </submittedName>
</protein>
<reference evidence="7 8" key="1">
    <citation type="submission" date="2018-03" db="EMBL/GenBank/DDBJ databases">
        <title>Genomic Encyclopedia of Archaeal and Bacterial Type Strains, Phase II (KMG-II): from individual species to whole genera.</title>
        <authorList>
            <person name="Goeker M."/>
        </authorList>
    </citation>
    <scope>NUCLEOTIDE SEQUENCE [LARGE SCALE GENOMIC DNA]</scope>
    <source>
        <strain evidence="7 8">ATCC BAA-1496</strain>
    </source>
</reference>
<dbReference type="PANTHER" id="PTHR42800">
    <property type="entry name" value="EXOINULINASE INUD (AFU_ORTHOLOGUE AFUA_5G00480)"/>
    <property type="match status" value="1"/>
</dbReference>
<dbReference type="EMBL" id="PVTI01000007">
    <property type="protein sequence ID" value="PRY60216.1"/>
    <property type="molecule type" value="Genomic_DNA"/>
</dbReference>